<dbReference type="InterPro" id="IPR016181">
    <property type="entry name" value="Acyl_CoA_acyltransferase"/>
</dbReference>
<keyword evidence="2" id="KW-1185">Reference proteome</keyword>
<protein>
    <submittedName>
        <fullName evidence="1">Hemolysin</fullName>
    </submittedName>
</protein>
<dbReference type="SUPFAM" id="SSF55729">
    <property type="entry name" value="Acyl-CoA N-acyltransferases (Nat)"/>
    <property type="match status" value="1"/>
</dbReference>
<name>A0ABR6HJ62_9RHOB</name>
<comment type="caution">
    <text evidence="1">The sequence shown here is derived from an EMBL/GenBank/DDBJ whole genome shotgun (WGS) entry which is preliminary data.</text>
</comment>
<dbReference type="Proteomes" id="UP000576152">
    <property type="component" value="Unassembled WGS sequence"/>
</dbReference>
<gene>
    <name evidence="1" type="ORF">FHS00_000154</name>
</gene>
<evidence type="ECO:0000313" key="1">
    <source>
        <dbReference type="EMBL" id="MBB3710601.1"/>
    </source>
</evidence>
<evidence type="ECO:0000313" key="2">
    <source>
        <dbReference type="Proteomes" id="UP000576152"/>
    </source>
</evidence>
<reference evidence="1 2" key="1">
    <citation type="submission" date="2020-08" db="EMBL/GenBank/DDBJ databases">
        <title>Genomic Encyclopedia of Type Strains, Phase III (KMG-III): the genomes of soil and plant-associated and newly described type strains.</title>
        <authorList>
            <person name="Whitman W."/>
        </authorList>
    </citation>
    <scope>NUCLEOTIDE SEQUENCE [LARGE SCALE GENOMIC DNA]</scope>
    <source>
        <strain evidence="1 2">CECT 8572</strain>
    </source>
</reference>
<dbReference type="Pfam" id="PF13444">
    <property type="entry name" value="Acetyltransf_5"/>
    <property type="match status" value="1"/>
</dbReference>
<accession>A0ABR6HJ62</accession>
<sequence length="234" mass="24656">MGMILEGGGLVARRARTTDMARVMALREACFGPAGGPDRFDPAFRHLLVEDEAGRPLCTLRWQVLAPGDLPRAACAESYDLAPLATRPGPSMEIGRFCTAPGARDGAALRLALAALTRLVVAGRVARLFGSASLAGADPERHAPALAWLAAHHRATLDAPPAWHAAETVPLVGAAPDRAGLPPLLRAYLDLGAQVGDHAVIDRAMDTLHVLCLLEVEAIPPRRARALRALAFGT</sequence>
<proteinExistence type="predicted"/>
<dbReference type="RefSeq" id="WP_183468930.1">
    <property type="nucleotide sequence ID" value="NZ_JACIBX010000001.1"/>
</dbReference>
<dbReference type="EMBL" id="JACIBX010000001">
    <property type="protein sequence ID" value="MBB3710601.1"/>
    <property type="molecule type" value="Genomic_DNA"/>
</dbReference>
<organism evidence="1 2">
    <name type="scientific">Limimaricola variabilis</name>
    <dbReference type="NCBI Taxonomy" id="1492771"/>
    <lineage>
        <taxon>Bacteria</taxon>
        <taxon>Pseudomonadati</taxon>
        <taxon>Pseudomonadota</taxon>
        <taxon>Alphaproteobacteria</taxon>
        <taxon>Rhodobacterales</taxon>
        <taxon>Paracoccaceae</taxon>
        <taxon>Limimaricola</taxon>
    </lineage>
</organism>